<reference evidence="1" key="1">
    <citation type="submission" date="2022-11" db="EMBL/GenBank/DDBJ databases">
        <title>Genome Sequence of Boeremia exigua.</title>
        <authorList>
            <person name="Buettner E."/>
        </authorList>
    </citation>
    <scope>NUCLEOTIDE SEQUENCE</scope>
    <source>
        <strain evidence="1">CU02</strain>
    </source>
</reference>
<gene>
    <name evidence="1" type="ORF">OPT61_g8381</name>
</gene>
<dbReference type="EMBL" id="JAPHNI010000798">
    <property type="protein sequence ID" value="KAJ8108134.1"/>
    <property type="molecule type" value="Genomic_DNA"/>
</dbReference>
<organism evidence="1 2">
    <name type="scientific">Boeremia exigua</name>
    <dbReference type="NCBI Taxonomy" id="749465"/>
    <lineage>
        <taxon>Eukaryota</taxon>
        <taxon>Fungi</taxon>
        <taxon>Dikarya</taxon>
        <taxon>Ascomycota</taxon>
        <taxon>Pezizomycotina</taxon>
        <taxon>Dothideomycetes</taxon>
        <taxon>Pleosporomycetidae</taxon>
        <taxon>Pleosporales</taxon>
        <taxon>Pleosporineae</taxon>
        <taxon>Didymellaceae</taxon>
        <taxon>Boeremia</taxon>
    </lineage>
</organism>
<evidence type="ECO:0000313" key="1">
    <source>
        <dbReference type="EMBL" id="KAJ8108134.1"/>
    </source>
</evidence>
<dbReference type="Proteomes" id="UP001153331">
    <property type="component" value="Unassembled WGS sequence"/>
</dbReference>
<protein>
    <submittedName>
        <fullName evidence="1">Uncharacterized protein</fullName>
    </submittedName>
</protein>
<sequence>MAFPVFLYTYTVDVASPLVVLKMPVKSVIAAAMPSLHLFAYSTLLGTELYQSFVMTKLAYQALPRSAFTTLQKRVFPVYFQSQTLLLGLVALTLPTSAVSQTNLITFTVAGGTALMNLLVYGPRTQQLMIERIHQGMLPRIRFRSPPLTTHSNPRLKATHRYA</sequence>
<name>A0ACC2HZE2_9PLEO</name>
<comment type="caution">
    <text evidence="1">The sequence shown here is derived from an EMBL/GenBank/DDBJ whole genome shotgun (WGS) entry which is preliminary data.</text>
</comment>
<evidence type="ECO:0000313" key="2">
    <source>
        <dbReference type="Proteomes" id="UP001153331"/>
    </source>
</evidence>
<proteinExistence type="predicted"/>
<accession>A0ACC2HZE2</accession>
<keyword evidence="2" id="KW-1185">Reference proteome</keyword>